<keyword evidence="3" id="KW-0378">Hydrolase</keyword>
<evidence type="ECO:0000313" key="4">
    <source>
        <dbReference type="Proteomes" id="UP000245125"/>
    </source>
</evidence>
<dbReference type="EMBL" id="OUUY01000064">
    <property type="protein sequence ID" value="SPQ00232.1"/>
    <property type="molecule type" value="Genomic_DNA"/>
</dbReference>
<dbReference type="PROSITE" id="PS50110">
    <property type="entry name" value="RESPONSE_REGULATORY"/>
    <property type="match status" value="1"/>
</dbReference>
<reference evidence="4" key="1">
    <citation type="submission" date="2018-03" db="EMBL/GenBank/DDBJ databases">
        <authorList>
            <person name="Zecchin S."/>
        </authorList>
    </citation>
    <scope>NUCLEOTIDE SEQUENCE [LARGE SCALE GENOMIC DNA]</scope>
</reference>
<dbReference type="Pfam" id="PF00072">
    <property type="entry name" value="Response_reg"/>
    <property type="match status" value="1"/>
</dbReference>
<dbReference type="PANTHER" id="PTHR43228:SF1">
    <property type="entry name" value="TWO-COMPONENT RESPONSE REGULATOR ARR22"/>
    <property type="match status" value="1"/>
</dbReference>
<organism evidence="3 4">
    <name type="scientific">Candidatus Sulfobium mesophilum</name>
    <dbReference type="NCBI Taxonomy" id="2016548"/>
    <lineage>
        <taxon>Bacteria</taxon>
        <taxon>Pseudomonadati</taxon>
        <taxon>Nitrospirota</taxon>
        <taxon>Nitrospiria</taxon>
        <taxon>Nitrospirales</taxon>
        <taxon>Nitrospiraceae</taxon>
        <taxon>Candidatus Sulfobium</taxon>
    </lineage>
</organism>
<dbReference type="EC" id="3.1.1.61" evidence="3"/>
<accession>A0A2U3QFL7</accession>
<keyword evidence="1" id="KW-0597">Phosphoprotein</keyword>
<dbReference type="InterPro" id="IPR001789">
    <property type="entry name" value="Sig_transdc_resp-reg_receiver"/>
</dbReference>
<protein>
    <submittedName>
        <fullName evidence="3">Putative Two component system response regulator</fullName>
        <ecNumber evidence="3">3.1.1.61</ecNumber>
    </submittedName>
</protein>
<sequence length="222" mass="25281">MAGGNVVDSNDKNMDISILYVEDETLTRAVFARILERKVKNLYQAENGKEGLELFKQYKPDIVISDVRMPVMDGIEMSRQIKVLDKNVKIILTTAHSDATVLINSIDAGIDKYILKPVDVEVLFTALENCSSTIMLERKVQEQNKEKDMLISKLQEALDNIKKLSGLLPICSSCKKIRDDKGYWNQIEKFIADHSEAEFSHGICPDCVKKLYPQYKHIMPEK</sequence>
<dbReference type="GO" id="GO:0000160">
    <property type="term" value="P:phosphorelay signal transduction system"/>
    <property type="evidence" value="ECO:0007669"/>
    <property type="project" value="InterPro"/>
</dbReference>
<dbReference type="Proteomes" id="UP000245125">
    <property type="component" value="Unassembled WGS sequence"/>
</dbReference>
<evidence type="ECO:0000259" key="2">
    <source>
        <dbReference type="PROSITE" id="PS50110"/>
    </source>
</evidence>
<dbReference type="AlphaFoldDB" id="A0A2U3QFL7"/>
<proteinExistence type="predicted"/>
<feature type="domain" description="Response regulatory" evidence="2">
    <location>
        <begin position="17"/>
        <end position="131"/>
    </location>
</feature>
<dbReference type="PANTHER" id="PTHR43228">
    <property type="entry name" value="TWO-COMPONENT RESPONSE REGULATOR"/>
    <property type="match status" value="1"/>
</dbReference>
<evidence type="ECO:0000313" key="3">
    <source>
        <dbReference type="EMBL" id="SPQ00232.1"/>
    </source>
</evidence>
<dbReference type="InterPro" id="IPR052048">
    <property type="entry name" value="ST_Response_Regulator"/>
</dbReference>
<dbReference type="SMART" id="SM00448">
    <property type="entry name" value="REC"/>
    <property type="match status" value="1"/>
</dbReference>
<evidence type="ECO:0000256" key="1">
    <source>
        <dbReference type="PROSITE-ProRule" id="PRU00169"/>
    </source>
</evidence>
<name>A0A2U3QFL7_9BACT</name>
<dbReference type="OrthoDB" id="9790791at2"/>
<feature type="modified residue" description="4-aspartylphosphate" evidence="1">
    <location>
        <position position="66"/>
    </location>
</feature>
<dbReference type="CDD" id="cd17536">
    <property type="entry name" value="REC_YesN-like"/>
    <property type="match status" value="1"/>
</dbReference>
<dbReference type="Gene3D" id="3.40.50.2300">
    <property type="match status" value="1"/>
</dbReference>
<dbReference type="InterPro" id="IPR011006">
    <property type="entry name" value="CheY-like_superfamily"/>
</dbReference>
<dbReference type="GO" id="GO:0008984">
    <property type="term" value="F:protein-glutamate methylesterase activity"/>
    <property type="evidence" value="ECO:0007669"/>
    <property type="project" value="UniProtKB-EC"/>
</dbReference>
<gene>
    <name evidence="3" type="ORF">NBG4_20038</name>
</gene>
<dbReference type="SUPFAM" id="SSF52172">
    <property type="entry name" value="CheY-like"/>
    <property type="match status" value="1"/>
</dbReference>
<keyword evidence="4" id="KW-1185">Reference proteome</keyword>